<organism evidence="1 2">
    <name type="scientific">Arenibacter palladensis</name>
    <dbReference type="NCBI Taxonomy" id="237373"/>
    <lineage>
        <taxon>Bacteria</taxon>
        <taxon>Pseudomonadati</taxon>
        <taxon>Bacteroidota</taxon>
        <taxon>Flavobacteriia</taxon>
        <taxon>Flavobacteriales</taxon>
        <taxon>Flavobacteriaceae</taxon>
        <taxon>Arenibacter</taxon>
    </lineage>
</organism>
<evidence type="ECO:0000313" key="1">
    <source>
        <dbReference type="EMBL" id="SHG17067.1"/>
    </source>
</evidence>
<gene>
    <name evidence="1" type="ORF">SAMN03080594_11612</name>
</gene>
<sequence>MECSAPRRQPHFFGLGNFIFFLKTGLKSIAQNRSLNLVPHDIRNSLKYEINQGYFKAQALFRKSCEICEVYNFELSIMNKPYFAPLHFEIWKITLLS</sequence>
<accession>A0A1M5HMB3</accession>
<evidence type="ECO:0000313" key="2">
    <source>
        <dbReference type="Proteomes" id="UP000184406"/>
    </source>
</evidence>
<keyword evidence="2" id="KW-1185">Reference proteome</keyword>
<proteinExistence type="predicted"/>
<dbReference type="Proteomes" id="UP000184406">
    <property type="component" value="Unassembled WGS sequence"/>
</dbReference>
<dbReference type="AlphaFoldDB" id="A0A1M5HMB3"/>
<dbReference type="EMBL" id="FQUX01000016">
    <property type="protein sequence ID" value="SHG17067.1"/>
    <property type="molecule type" value="Genomic_DNA"/>
</dbReference>
<name>A0A1M5HMB3_9FLAO</name>
<reference evidence="2" key="1">
    <citation type="submission" date="2016-11" db="EMBL/GenBank/DDBJ databases">
        <authorList>
            <person name="Varghese N."/>
            <person name="Submissions S."/>
        </authorList>
    </citation>
    <scope>NUCLEOTIDE SEQUENCE [LARGE SCALE GENOMIC DNA]</scope>
    <source>
        <strain evidence="2">DSM 17539</strain>
    </source>
</reference>
<protein>
    <submittedName>
        <fullName evidence="1">Uncharacterized protein</fullName>
    </submittedName>
</protein>